<organism evidence="2 3">
    <name type="scientific">Paractinoplanes rishiriensis</name>
    <dbReference type="NCBI Taxonomy" id="1050105"/>
    <lineage>
        <taxon>Bacteria</taxon>
        <taxon>Bacillati</taxon>
        <taxon>Actinomycetota</taxon>
        <taxon>Actinomycetes</taxon>
        <taxon>Micromonosporales</taxon>
        <taxon>Micromonosporaceae</taxon>
        <taxon>Paractinoplanes</taxon>
    </lineage>
</organism>
<reference evidence="2" key="1">
    <citation type="submission" date="2021-01" db="EMBL/GenBank/DDBJ databases">
        <title>Whole genome shotgun sequence of Actinoplanes rishiriensis NBRC 108556.</title>
        <authorList>
            <person name="Komaki H."/>
            <person name="Tamura T."/>
        </authorList>
    </citation>
    <scope>NUCLEOTIDE SEQUENCE</scope>
    <source>
        <strain evidence="2">NBRC 108556</strain>
    </source>
</reference>
<comment type="caution">
    <text evidence="2">The sequence shown here is derived from an EMBL/GenBank/DDBJ whole genome shotgun (WGS) entry which is preliminary data.</text>
</comment>
<accession>A0A919K8Q0</accession>
<keyword evidence="3" id="KW-1185">Reference proteome</keyword>
<dbReference type="Proteomes" id="UP000636960">
    <property type="component" value="Unassembled WGS sequence"/>
</dbReference>
<dbReference type="AlphaFoldDB" id="A0A919K8Q0"/>
<feature type="domain" description="DUF1918" evidence="1">
    <location>
        <begin position="1"/>
        <end position="58"/>
    </location>
</feature>
<protein>
    <recommendedName>
        <fullName evidence="1">DUF1918 domain-containing protein</fullName>
    </recommendedName>
</protein>
<sequence length="72" mass="7588">MIAQVGDRIVVRGTHVGDAARVGVVTALRHADGTPPYEVRWLDDGHVGLIFPGPETHVEHAAAPQPGTDETA</sequence>
<dbReference type="RefSeq" id="WP_203791116.1">
    <property type="nucleotide sequence ID" value="NZ_BOMV01000119.1"/>
</dbReference>
<gene>
    <name evidence="2" type="ORF">Ari01nite_95530</name>
</gene>
<dbReference type="InterPro" id="IPR015035">
    <property type="entry name" value="DUF1918"/>
</dbReference>
<dbReference type="EMBL" id="BOMV01000119">
    <property type="protein sequence ID" value="GIF02089.1"/>
    <property type="molecule type" value="Genomic_DNA"/>
</dbReference>
<evidence type="ECO:0000313" key="2">
    <source>
        <dbReference type="EMBL" id="GIF02089.1"/>
    </source>
</evidence>
<dbReference type="Gene3D" id="2.30.30.440">
    <property type="entry name" value="Domain of unknown function DUF1918"/>
    <property type="match status" value="1"/>
</dbReference>
<dbReference type="SUPFAM" id="SSF50118">
    <property type="entry name" value="Cell growth inhibitor/plasmid maintenance toxic component"/>
    <property type="match status" value="1"/>
</dbReference>
<proteinExistence type="predicted"/>
<name>A0A919K8Q0_9ACTN</name>
<evidence type="ECO:0000313" key="3">
    <source>
        <dbReference type="Proteomes" id="UP000636960"/>
    </source>
</evidence>
<evidence type="ECO:0000259" key="1">
    <source>
        <dbReference type="Pfam" id="PF08940"/>
    </source>
</evidence>
<dbReference type="Pfam" id="PF08940">
    <property type="entry name" value="DUF1918"/>
    <property type="match status" value="1"/>
</dbReference>